<dbReference type="Pfam" id="PF04760">
    <property type="entry name" value="IF2_N"/>
    <property type="match status" value="2"/>
</dbReference>
<dbReference type="GO" id="GO:0003924">
    <property type="term" value="F:GTPase activity"/>
    <property type="evidence" value="ECO:0007669"/>
    <property type="project" value="InterPro"/>
</dbReference>
<dbReference type="SUPFAM" id="SSF52540">
    <property type="entry name" value="P-loop containing nucleoside triphosphate hydrolases"/>
    <property type="match status" value="1"/>
</dbReference>
<dbReference type="GO" id="GO:0005525">
    <property type="term" value="F:GTP binding"/>
    <property type="evidence" value="ECO:0007669"/>
    <property type="project" value="UniProtKB-KW"/>
</dbReference>
<reference evidence="9 10" key="1">
    <citation type="journal article" date="2020" name="Front. Microbiol.">
        <title>Single-cell genomics of novel Actinobacteria with the Wood-Ljungdahl pathway discovered in a serpentinizing system.</title>
        <authorList>
            <person name="Merino N."/>
            <person name="Kawai M."/>
            <person name="Boyd E.S."/>
            <person name="Colman D.R."/>
            <person name="McGlynn S.E."/>
            <person name="Nealson K.H."/>
            <person name="Kurokawa K."/>
            <person name="Hongoh Y."/>
        </authorList>
    </citation>
    <scope>NUCLEOTIDE SEQUENCE [LARGE SCALE GENOMIC DNA]</scope>
    <source>
        <strain evidence="9 10">S47</strain>
    </source>
</reference>
<dbReference type="PANTHER" id="PTHR43381">
    <property type="entry name" value="TRANSLATION INITIATION FACTOR IF-2-RELATED"/>
    <property type="match status" value="1"/>
</dbReference>
<feature type="region of interest" description="Disordered" evidence="7">
    <location>
        <begin position="53"/>
        <end position="81"/>
    </location>
</feature>
<dbReference type="NCBIfam" id="TIGR00231">
    <property type="entry name" value="small_GTP"/>
    <property type="match status" value="1"/>
</dbReference>
<evidence type="ECO:0000256" key="3">
    <source>
        <dbReference type="ARBA" id="ARBA00022741"/>
    </source>
</evidence>
<evidence type="ECO:0000256" key="6">
    <source>
        <dbReference type="ARBA" id="ARBA00025162"/>
    </source>
</evidence>
<protein>
    <submittedName>
        <fullName evidence="9">Translation initiation factor IF-2</fullName>
    </submittedName>
</protein>
<dbReference type="CDD" id="cd01887">
    <property type="entry name" value="IF2_eIF5B"/>
    <property type="match status" value="1"/>
</dbReference>
<comment type="similarity">
    <text evidence="1">Belongs to the TRAFAC class translation factor GTPase superfamily. Classic translation factor GTPase family. IF-2 subfamily.</text>
</comment>
<dbReference type="Gene3D" id="3.40.50.300">
    <property type="entry name" value="P-loop containing nucleotide triphosphate hydrolases"/>
    <property type="match status" value="1"/>
</dbReference>
<dbReference type="InterPro" id="IPR027417">
    <property type="entry name" value="P-loop_NTPase"/>
</dbReference>
<dbReference type="Pfam" id="PF00009">
    <property type="entry name" value="GTP_EFTU"/>
    <property type="match status" value="1"/>
</dbReference>
<feature type="domain" description="Tr-type G" evidence="8">
    <location>
        <begin position="163"/>
        <end position="311"/>
    </location>
</feature>
<dbReference type="InterPro" id="IPR000795">
    <property type="entry name" value="T_Tr_GTP-bd_dom"/>
</dbReference>
<evidence type="ECO:0000256" key="1">
    <source>
        <dbReference type="ARBA" id="ARBA00007733"/>
    </source>
</evidence>
<dbReference type="PRINTS" id="PR00449">
    <property type="entry name" value="RASTRNSFRMNG"/>
</dbReference>
<dbReference type="InterPro" id="IPR005225">
    <property type="entry name" value="Small_GTP-bd"/>
</dbReference>
<dbReference type="Proteomes" id="UP000569018">
    <property type="component" value="Unassembled WGS sequence"/>
</dbReference>
<keyword evidence="2 9" id="KW-0396">Initiation factor</keyword>
<keyword evidence="3" id="KW-0547">Nucleotide-binding</keyword>
<evidence type="ECO:0000256" key="4">
    <source>
        <dbReference type="ARBA" id="ARBA00022917"/>
    </source>
</evidence>
<keyword evidence="5" id="KW-0342">GTP-binding</keyword>
<sequence length="311" mass="33984">MDNVRIFELAKKLNITSQKLISLLEEMGISVRSHMSSLDSKVAEEICRKVKPKAQEKATIPRSQEKAQSRTSEVTLAETGRKKPVQVSPGISLKEFADLIKKPPSTLIKILLGYGEMLAINAPLSEEMLALLAEELGLEVEVKTVEESLLEEGEGGTPELLESRPPVVTVMGHVDHGKTTLLDAIRHTDVVKTEAGGITQHIGAYQISYRDRKITFIDTPGHEAFTSMRARGAMVTDIAVIVVAADDGVKPQTVEAINHARAANVPMLVAINKIDLRNANPEKVRKELSELGLVPEEWGGETNFVEISAKN</sequence>
<dbReference type="Gene3D" id="1.10.10.2480">
    <property type="match status" value="1"/>
</dbReference>
<comment type="caution">
    <text evidence="9">The sequence shown here is derived from an EMBL/GenBank/DDBJ whole genome shotgun (WGS) entry which is preliminary data.</text>
</comment>
<dbReference type="AlphaFoldDB" id="A0A6V8Q582"/>
<dbReference type="FunFam" id="3.40.50.300:FF:000019">
    <property type="entry name" value="Translation initiation factor IF-2"/>
    <property type="match status" value="1"/>
</dbReference>
<organism evidence="9 10">
    <name type="scientific">Candidatus Hakubella thermalkaliphila</name>
    <dbReference type="NCBI Taxonomy" id="2754717"/>
    <lineage>
        <taxon>Bacteria</taxon>
        <taxon>Bacillati</taxon>
        <taxon>Actinomycetota</taxon>
        <taxon>Actinomycetota incertae sedis</taxon>
        <taxon>Candidatus Hakubellales</taxon>
        <taxon>Candidatus Hakubellaceae</taxon>
        <taxon>Candidatus Hakubella</taxon>
    </lineage>
</organism>
<dbReference type="EMBL" id="BLSD01000109">
    <property type="protein sequence ID" value="GFP39932.1"/>
    <property type="molecule type" value="Genomic_DNA"/>
</dbReference>
<evidence type="ECO:0000313" key="10">
    <source>
        <dbReference type="Proteomes" id="UP000569018"/>
    </source>
</evidence>
<dbReference type="GO" id="GO:0005829">
    <property type="term" value="C:cytosol"/>
    <property type="evidence" value="ECO:0007669"/>
    <property type="project" value="TreeGrafter"/>
</dbReference>
<feature type="non-terminal residue" evidence="9">
    <location>
        <position position="311"/>
    </location>
</feature>
<dbReference type="GO" id="GO:0003743">
    <property type="term" value="F:translation initiation factor activity"/>
    <property type="evidence" value="ECO:0007669"/>
    <property type="project" value="UniProtKB-KW"/>
</dbReference>
<proteinExistence type="inferred from homology"/>
<evidence type="ECO:0000256" key="5">
    <source>
        <dbReference type="ARBA" id="ARBA00023134"/>
    </source>
</evidence>
<gene>
    <name evidence="9" type="ORF">HKBW3S47_01629</name>
</gene>
<name>A0A6V8Q582_9ACTN</name>
<dbReference type="InterPro" id="IPR006847">
    <property type="entry name" value="IF2_N"/>
</dbReference>
<evidence type="ECO:0000313" key="9">
    <source>
        <dbReference type="EMBL" id="GFP39932.1"/>
    </source>
</evidence>
<dbReference type="InterPro" id="IPR015760">
    <property type="entry name" value="TIF_IF2"/>
</dbReference>
<dbReference type="PANTHER" id="PTHR43381:SF5">
    <property type="entry name" value="TR-TYPE G DOMAIN-CONTAINING PROTEIN"/>
    <property type="match status" value="1"/>
</dbReference>
<comment type="function">
    <text evidence="6">One of the essential components for the initiation of protein synthesis. Protects formylmethionyl-tRNA from spontaneous hydrolysis and promotes its binding to the 30S ribosomal subunits. Also involved in the hydrolysis of GTP during the formation of the 70S ribosomal complex.</text>
</comment>
<evidence type="ECO:0000256" key="2">
    <source>
        <dbReference type="ARBA" id="ARBA00022540"/>
    </source>
</evidence>
<evidence type="ECO:0000259" key="8">
    <source>
        <dbReference type="PROSITE" id="PS51722"/>
    </source>
</evidence>
<accession>A0A6V8Q582</accession>
<keyword evidence="4" id="KW-0648">Protein biosynthesis</keyword>
<dbReference type="PROSITE" id="PS51722">
    <property type="entry name" value="G_TR_2"/>
    <property type="match status" value="1"/>
</dbReference>
<evidence type="ECO:0000256" key="7">
    <source>
        <dbReference type="SAM" id="MobiDB-lite"/>
    </source>
</evidence>